<name>A0A3P1WXX2_9ACTN</name>
<proteinExistence type="predicted"/>
<protein>
    <recommendedName>
        <fullName evidence="4">DUF308 domain-containing protein</fullName>
    </recommendedName>
</protein>
<evidence type="ECO:0000313" key="2">
    <source>
        <dbReference type="EMBL" id="RRD51492.1"/>
    </source>
</evidence>
<evidence type="ECO:0000313" key="3">
    <source>
        <dbReference type="Proteomes" id="UP000280935"/>
    </source>
</evidence>
<keyword evidence="1" id="KW-0812">Transmembrane</keyword>
<dbReference type="Pfam" id="PF03729">
    <property type="entry name" value="DUF308"/>
    <property type="match status" value="1"/>
</dbReference>
<feature type="transmembrane region" description="Helical" evidence="1">
    <location>
        <begin position="97"/>
        <end position="117"/>
    </location>
</feature>
<feature type="transmembrane region" description="Helical" evidence="1">
    <location>
        <begin position="14"/>
        <end position="32"/>
    </location>
</feature>
<feature type="transmembrane region" description="Helical" evidence="1">
    <location>
        <begin position="38"/>
        <end position="60"/>
    </location>
</feature>
<dbReference type="EMBL" id="RQYT01000001">
    <property type="protein sequence ID" value="RRD51492.1"/>
    <property type="molecule type" value="Genomic_DNA"/>
</dbReference>
<keyword evidence="1" id="KW-1133">Transmembrane helix</keyword>
<reference evidence="2 3" key="1">
    <citation type="submission" date="2018-11" db="EMBL/GenBank/DDBJ databases">
        <title>Genomes From Bacteria Associated with the Canine Oral Cavity: a Test Case for Automated Genome-Based Taxonomic Assignment.</title>
        <authorList>
            <person name="Coil D.A."/>
            <person name="Jospin G."/>
            <person name="Darling A.E."/>
            <person name="Wallis C."/>
            <person name="Davis I.J."/>
            <person name="Harris S."/>
            <person name="Eisen J.A."/>
            <person name="Holcombe L.J."/>
            <person name="O'Flynn C."/>
        </authorList>
    </citation>
    <scope>NUCLEOTIDE SEQUENCE [LARGE SCALE GENOMIC DNA]</scope>
    <source>
        <strain evidence="2 3">OH2822_COT-296</strain>
    </source>
</reference>
<sequence>MPSPSGTATTARVFLWRGVLSITVGALLMLFTTTLAELVVRLFLLYLLLSSVVDVVLRLVGRRRGEGSVWGPLIRIAVVVVLGGLEFLSAIPVHLLVVLLGIYELLMAFINGVTWFIHRDNRVRPRWRYLFNTCWLTVLGVGTLLSPVAGTNLQLSLLGLYLVMRGVTDLRDAITFDHEFEARRRGRRNRVSLPIVVAALVPRTALRKLNELLAGDEEDPVAEGAPRVQRHAPTREDVTPDLEVFIHVTESGFGAVGHVDLAYRGAVWSYGNYDDHSSRMFGMMGDGVLFTVERDSYIEFCKRVSGKTLFGYGIVLDEAQRAAVEDQLDSIREMTLPWAPTPVEPGKETYAHDLVAQTGAQMFKFRSGRFRTYFVLSTNCVLLADTVIGRTGSDILNTSGFIAPGTYQDYLNREFAKPGSFVVSRAAYQ</sequence>
<comment type="caution">
    <text evidence="2">The sequence shown here is derived from an EMBL/GenBank/DDBJ whole genome shotgun (WGS) entry which is preliminary data.</text>
</comment>
<evidence type="ECO:0008006" key="4">
    <source>
        <dbReference type="Google" id="ProtNLM"/>
    </source>
</evidence>
<dbReference type="RefSeq" id="WP_125226594.1">
    <property type="nucleotide sequence ID" value="NZ_RQYT01000001.1"/>
</dbReference>
<dbReference type="InterPro" id="IPR005325">
    <property type="entry name" value="DUF308_memb"/>
</dbReference>
<keyword evidence="1" id="KW-0472">Membrane</keyword>
<accession>A0A3P1WXX2</accession>
<dbReference type="Proteomes" id="UP000280935">
    <property type="component" value="Unassembled WGS sequence"/>
</dbReference>
<feature type="transmembrane region" description="Helical" evidence="1">
    <location>
        <begin position="129"/>
        <end position="149"/>
    </location>
</feature>
<gene>
    <name evidence="2" type="ORF">EII35_01005</name>
</gene>
<dbReference type="OrthoDB" id="1641596at2"/>
<feature type="transmembrane region" description="Helical" evidence="1">
    <location>
        <begin position="72"/>
        <end position="91"/>
    </location>
</feature>
<dbReference type="AlphaFoldDB" id="A0A3P1WXX2"/>
<evidence type="ECO:0000256" key="1">
    <source>
        <dbReference type="SAM" id="Phobius"/>
    </source>
</evidence>
<organism evidence="2 3">
    <name type="scientific">Arachnia propionica</name>
    <dbReference type="NCBI Taxonomy" id="1750"/>
    <lineage>
        <taxon>Bacteria</taxon>
        <taxon>Bacillati</taxon>
        <taxon>Actinomycetota</taxon>
        <taxon>Actinomycetes</taxon>
        <taxon>Propionibacteriales</taxon>
        <taxon>Propionibacteriaceae</taxon>
        <taxon>Arachnia</taxon>
    </lineage>
</organism>